<keyword evidence="2" id="KW-1185">Reference proteome</keyword>
<dbReference type="RefSeq" id="YP_009801934.1">
    <property type="nucleotide sequence ID" value="NC_047976.1"/>
</dbReference>
<name>A0A2U8UPC0_9CAUD</name>
<dbReference type="EMBL" id="MH155873">
    <property type="protein sequence ID" value="AWN05579.1"/>
    <property type="molecule type" value="Genomic_DNA"/>
</dbReference>
<dbReference type="GeneID" id="54992461"/>
<gene>
    <name evidence="1" type="primary">86</name>
    <name evidence="1" type="ORF">SEA_PASCHALIS_86</name>
</gene>
<dbReference type="GO" id="GO:0003677">
    <property type="term" value="F:DNA binding"/>
    <property type="evidence" value="ECO:0007669"/>
    <property type="project" value="InterPro"/>
</dbReference>
<dbReference type="InterPro" id="IPR008921">
    <property type="entry name" value="DNA_pol3_clamp-load_cplx_C"/>
</dbReference>
<protein>
    <submittedName>
        <fullName evidence="1">AAA-ATPase</fullName>
    </submittedName>
</protein>
<organism evidence="1 2">
    <name type="scientific">Microbacterium phage Paschalis</name>
    <dbReference type="NCBI Taxonomy" id="2992928"/>
    <lineage>
        <taxon>Viruses</taxon>
        <taxon>Duplodnaviria</taxon>
        <taxon>Heunggongvirae</taxon>
        <taxon>Uroviricota</taxon>
        <taxon>Caudoviricetes</taxon>
        <taxon>Hodgkinviridae</taxon>
        <taxon>Quhwahvirus</taxon>
        <taxon>Quhwahvirus paschalis</taxon>
    </lineage>
</organism>
<proteinExistence type="predicted"/>
<dbReference type="SUPFAM" id="SSF48019">
    <property type="entry name" value="post-AAA+ oligomerization domain-like"/>
    <property type="match status" value="1"/>
</dbReference>
<accession>A0A2U8UPC0</accession>
<evidence type="ECO:0000313" key="2">
    <source>
        <dbReference type="Proteomes" id="UP000246726"/>
    </source>
</evidence>
<sequence length="206" mass="23057">MGYQQRTKSGMDFYEVASLLQKSLRRGDSTLAARAANELFPQFANYTWNRLMTVSAEDCAGVITHEVVALYDAWQKVNEGKGVKDKGRIFIAKAIVLLSTAKHSRDADALNILVSDRLPDDHFMAEVQEAEAIIGIPAEQFEIPRWVYDVHTRRGKQMGMTKADFLRDEEAALTNSTSMYANLDKMIASPTYVEPEFAPAPGMFDV</sequence>
<dbReference type="GO" id="GO:0006260">
    <property type="term" value="P:DNA replication"/>
    <property type="evidence" value="ECO:0007669"/>
    <property type="project" value="InterPro"/>
</dbReference>
<dbReference type="Gene3D" id="1.20.272.10">
    <property type="match status" value="1"/>
</dbReference>
<dbReference type="Proteomes" id="UP000246726">
    <property type="component" value="Segment"/>
</dbReference>
<reference evidence="1 2" key="1">
    <citation type="submission" date="2018-04" db="EMBL/GenBank/DDBJ databases">
        <authorList>
            <person name="Paschalis M.I."/>
            <person name="Cheong D.K."/>
            <person name="Petit-Frere T."/>
            <person name="Stoner K.N."/>
            <person name="Veracka M."/>
            <person name="Ewers R.M."/>
            <person name="Maciver D.B."/>
            <person name="Santiago X."/>
            <person name="Nichols C.D."/>
            <person name="Scaff D.S."/>
            <person name="Osorio S.M."/>
            <person name="Mercado F.J."/>
            <person name="Tamondong K.G."/>
            <person name="Lee J."/>
            <person name="Nicholson R.L."/>
            <person name="Antonucci M.K."/>
            <person name="Anger G.K."/>
            <person name="Washington J.M."/>
            <person name="Garlena R.A."/>
            <person name="Russell D.A."/>
            <person name="Pope W.H."/>
            <person name="Jacobs-Sera D."/>
            <person name="Hendrix R.W."/>
            <person name="Hatfull G.F."/>
        </authorList>
    </citation>
    <scope>NUCLEOTIDE SEQUENCE [LARGE SCALE GENOMIC DNA]</scope>
</reference>
<evidence type="ECO:0000313" key="1">
    <source>
        <dbReference type="EMBL" id="AWN05579.1"/>
    </source>
</evidence>